<dbReference type="EMBL" id="QRYW01000018">
    <property type="protein sequence ID" value="RGV26430.1"/>
    <property type="molecule type" value="Genomic_DNA"/>
</dbReference>
<protein>
    <submittedName>
        <fullName evidence="5">Uncharacterized protein</fullName>
    </submittedName>
</protein>
<reference evidence="6 7" key="1">
    <citation type="submission" date="2018-08" db="EMBL/GenBank/DDBJ databases">
        <title>A genome reference for cultivated species of the human gut microbiota.</title>
        <authorList>
            <person name="Zou Y."/>
            <person name="Xue W."/>
            <person name="Luo G."/>
        </authorList>
    </citation>
    <scope>NUCLEOTIDE SEQUENCE [LARGE SCALE GENOMIC DNA]</scope>
    <source>
        <strain evidence="4 6">AF14-6AC</strain>
        <strain evidence="3 7">AF16-14</strain>
        <strain evidence="5 8">OF03-11</strain>
    </source>
</reference>
<evidence type="ECO:0000313" key="2">
    <source>
        <dbReference type="EMBL" id="MDB9224526.1"/>
    </source>
</evidence>
<dbReference type="InterPro" id="IPR015867">
    <property type="entry name" value="N-reg_PII/ATP_PRibTrfase_C"/>
</dbReference>
<evidence type="ECO:0000313" key="6">
    <source>
        <dbReference type="Proteomes" id="UP000283426"/>
    </source>
</evidence>
<proteinExistence type="predicted"/>
<evidence type="ECO:0000313" key="4">
    <source>
        <dbReference type="EMBL" id="RGV26430.1"/>
    </source>
</evidence>
<organism evidence="5 8">
    <name type="scientific">Odoribacter splanchnicus</name>
    <dbReference type="NCBI Taxonomy" id="28118"/>
    <lineage>
        <taxon>Bacteria</taxon>
        <taxon>Pseudomonadati</taxon>
        <taxon>Bacteroidota</taxon>
        <taxon>Bacteroidia</taxon>
        <taxon>Bacteroidales</taxon>
        <taxon>Odoribacteraceae</taxon>
        <taxon>Odoribacter</taxon>
    </lineage>
</organism>
<gene>
    <name evidence="4" type="ORF">DWW24_09610</name>
    <name evidence="3" type="ORF">DWW57_15275</name>
    <name evidence="5" type="ORF">DXA53_02845</name>
    <name evidence="1" type="ORF">L0P03_13950</name>
    <name evidence="2" type="ORF">PN645_16195</name>
</gene>
<dbReference type="EMBL" id="JAQMRD010000026">
    <property type="protein sequence ID" value="MDB9224526.1"/>
    <property type="molecule type" value="Genomic_DNA"/>
</dbReference>
<dbReference type="NCBIfam" id="NF045581">
    <property type="entry name" value="PG0541_fam"/>
    <property type="match status" value="1"/>
</dbReference>
<evidence type="ECO:0000313" key="7">
    <source>
        <dbReference type="Proteomes" id="UP000284243"/>
    </source>
</evidence>
<dbReference type="GeneID" id="61275768"/>
<dbReference type="Proteomes" id="UP001212263">
    <property type="component" value="Unassembled WGS sequence"/>
</dbReference>
<dbReference type="Proteomes" id="UP001199750">
    <property type="component" value="Unassembled WGS sequence"/>
</dbReference>
<dbReference type="RefSeq" id="WP_013612713.1">
    <property type="nucleotide sequence ID" value="NZ_BAABYK010000001.1"/>
</dbReference>
<dbReference type="EMBL" id="QRYC01000027">
    <property type="protein sequence ID" value="RGU54690.1"/>
    <property type="molecule type" value="Genomic_DNA"/>
</dbReference>
<dbReference type="SUPFAM" id="SSF54913">
    <property type="entry name" value="GlnB-like"/>
    <property type="match status" value="1"/>
</dbReference>
<evidence type="ECO:0000313" key="5">
    <source>
        <dbReference type="EMBL" id="RGY09346.1"/>
    </source>
</evidence>
<comment type="caution">
    <text evidence="5">The sequence shown here is derived from an EMBL/GenBank/DDBJ whole genome shotgun (WGS) entry which is preliminary data.</text>
</comment>
<name>A0A1Y3ZZW5_9BACT</name>
<evidence type="ECO:0000313" key="1">
    <source>
        <dbReference type="EMBL" id="MCG4960940.1"/>
    </source>
</evidence>
<accession>A0A1Y3ZZW5</accession>
<dbReference type="Gene3D" id="3.30.70.120">
    <property type="match status" value="1"/>
</dbReference>
<evidence type="ECO:0000313" key="8">
    <source>
        <dbReference type="Proteomes" id="UP000284434"/>
    </source>
</evidence>
<evidence type="ECO:0000313" key="3">
    <source>
        <dbReference type="EMBL" id="RGU54690.1"/>
    </source>
</evidence>
<dbReference type="EMBL" id="JAKNDN010000027">
    <property type="protein sequence ID" value="MCG4960940.1"/>
    <property type="molecule type" value="Genomic_DNA"/>
</dbReference>
<reference evidence="2" key="3">
    <citation type="submission" date="2023-01" db="EMBL/GenBank/DDBJ databases">
        <title>Human gut microbiome strain richness.</title>
        <authorList>
            <person name="Chen-Liaw A."/>
        </authorList>
    </citation>
    <scope>NUCLEOTIDE SEQUENCE</scope>
    <source>
        <strain evidence="2">RTP21484st1_B7_RTP21484_190118</strain>
    </source>
</reference>
<reference evidence="1" key="2">
    <citation type="submission" date="2022-01" db="EMBL/GenBank/DDBJ databases">
        <title>Collection of gut derived symbiotic bacterial strains cultured from healthy donors.</title>
        <authorList>
            <person name="Lin H."/>
            <person name="Kohout C."/>
            <person name="Waligurski E."/>
            <person name="Pamer E.G."/>
        </authorList>
    </citation>
    <scope>NUCLEOTIDE SEQUENCE</scope>
    <source>
        <strain evidence="1">DFI.1.149</strain>
    </source>
</reference>
<dbReference type="InterPro" id="IPR011322">
    <property type="entry name" value="N-reg_PII-like_a/b"/>
</dbReference>
<dbReference type="EMBL" id="QSCO01000003">
    <property type="protein sequence ID" value="RGY09346.1"/>
    <property type="molecule type" value="Genomic_DNA"/>
</dbReference>
<sequence length="98" mass="11194">MKKAVFITYNQALTERVAFLLDQLQIKGFTQWPLVNGAGTETGEPRMGSHTWPEMNSATITIVEEEMVPLILKYVKALDEVNKENGIRAFVWDITDMY</sequence>
<dbReference type="AlphaFoldDB" id="A0A1Y3ZZW5"/>
<dbReference type="Proteomes" id="UP000283426">
    <property type="component" value="Unassembled WGS sequence"/>
</dbReference>
<dbReference type="OMA" id="HYGSHAW"/>
<dbReference type="Proteomes" id="UP000284434">
    <property type="component" value="Unassembled WGS sequence"/>
</dbReference>
<dbReference type="Proteomes" id="UP000284243">
    <property type="component" value="Unassembled WGS sequence"/>
</dbReference>